<gene>
    <name evidence="1" type="ORF">EHQ30_12150</name>
</gene>
<proteinExistence type="predicted"/>
<dbReference type="OrthoDB" id="345957at2"/>
<protein>
    <submittedName>
        <fullName evidence="1">Uncharacterized protein</fullName>
    </submittedName>
</protein>
<reference evidence="1" key="1">
    <citation type="journal article" date="2019" name="PLoS Negl. Trop. Dis.">
        <title>Revisiting the worldwide diversity of Leptospira species in the environment.</title>
        <authorList>
            <person name="Vincent A.T."/>
            <person name="Schiettekatte O."/>
            <person name="Bourhy P."/>
            <person name="Veyrier F.J."/>
            <person name="Picardeau M."/>
        </authorList>
    </citation>
    <scope>NUCLEOTIDE SEQUENCE [LARGE SCALE GENOMIC DNA]</scope>
    <source>
        <strain evidence="1">201800277</strain>
    </source>
</reference>
<dbReference type="RefSeq" id="WP_100791988.1">
    <property type="nucleotide sequence ID" value="NZ_NPDQ01000008.1"/>
</dbReference>
<evidence type="ECO:0000313" key="2">
    <source>
        <dbReference type="Proteomes" id="UP000297891"/>
    </source>
</evidence>
<evidence type="ECO:0000313" key="1">
    <source>
        <dbReference type="EMBL" id="TGK92979.1"/>
    </source>
</evidence>
<sequence length="139" mass="14670">MKIVKVLFILSVSFLLLNCEDKKDTACAEDIVCSYLLVNSTVKGNLYITASTGAVNNAGTYTVTVHSAENCADTAIKTSSFSESGSKMSEFYLSSFSTNATYSVKASAGGTTLCSTSFAYSIDKQTVNCRIAASAITCN</sequence>
<keyword evidence="2" id="KW-1185">Reference proteome</keyword>
<organism evidence="1 2">
    <name type="scientific">Leptospira brenneri</name>
    <dbReference type="NCBI Taxonomy" id="2023182"/>
    <lineage>
        <taxon>Bacteria</taxon>
        <taxon>Pseudomonadati</taxon>
        <taxon>Spirochaetota</taxon>
        <taxon>Spirochaetia</taxon>
        <taxon>Leptospirales</taxon>
        <taxon>Leptospiraceae</taxon>
        <taxon>Leptospira</taxon>
    </lineage>
</organism>
<dbReference type="AlphaFoldDB" id="A0A2M9XYS6"/>
<name>A0A2M9XYS6_9LEPT</name>
<accession>A0A2M9XYS6</accession>
<dbReference type="EMBL" id="RQFP01000008">
    <property type="protein sequence ID" value="TGK92979.1"/>
    <property type="molecule type" value="Genomic_DNA"/>
</dbReference>
<comment type="caution">
    <text evidence="1">The sequence shown here is derived from an EMBL/GenBank/DDBJ whole genome shotgun (WGS) entry which is preliminary data.</text>
</comment>
<dbReference type="Proteomes" id="UP000297891">
    <property type="component" value="Unassembled WGS sequence"/>
</dbReference>